<protein>
    <submittedName>
        <fullName evidence="1">Uncharacterized protein</fullName>
    </submittedName>
</protein>
<dbReference type="Proteomes" id="UP001153076">
    <property type="component" value="Unassembled WGS sequence"/>
</dbReference>
<organism evidence="1 2">
    <name type="scientific">Carnegiea gigantea</name>
    <dbReference type="NCBI Taxonomy" id="171969"/>
    <lineage>
        <taxon>Eukaryota</taxon>
        <taxon>Viridiplantae</taxon>
        <taxon>Streptophyta</taxon>
        <taxon>Embryophyta</taxon>
        <taxon>Tracheophyta</taxon>
        <taxon>Spermatophyta</taxon>
        <taxon>Magnoliopsida</taxon>
        <taxon>eudicotyledons</taxon>
        <taxon>Gunneridae</taxon>
        <taxon>Pentapetalae</taxon>
        <taxon>Caryophyllales</taxon>
        <taxon>Cactineae</taxon>
        <taxon>Cactaceae</taxon>
        <taxon>Cactoideae</taxon>
        <taxon>Echinocereeae</taxon>
        <taxon>Carnegiea</taxon>
    </lineage>
</organism>
<dbReference type="EMBL" id="JAKOGI010001950">
    <property type="protein sequence ID" value="KAJ8423499.1"/>
    <property type="molecule type" value="Genomic_DNA"/>
</dbReference>
<proteinExistence type="predicted"/>
<name>A0A9Q1JHX0_9CARY</name>
<sequence>MWAKDAMFKDLIQHNMEKSMPISKLQALKHFLCSSRHSLKQLNRSTYADIYEQQAQTRAALVQIQSQLQEDPHNVELLHKENTSRQYYITINQSTISLIRQQSKAEWIGYGDECSRDETKEGCNLYLPRLNHHDQWVQGFEDVADVVTDYYKDLLRK</sequence>
<dbReference type="OrthoDB" id="1750259at2759"/>
<gene>
    <name evidence="1" type="ORF">Cgig2_023083</name>
</gene>
<reference evidence="1" key="1">
    <citation type="submission" date="2022-04" db="EMBL/GenBank/DDBJ databases">
        <title>Carnegiea gigantea Genome sequencing and assembly v2.</title>
        <authorList>
            <person name="Copetti D."/>
            <person name="Sanderson M.J."/>
            <person name="Burquez A."/>
            <person name="Wojciechowski M.F."/>
        </authorList>
    </citation>
    <scope>NUCLEOTIDE SEQUENCE</scope>
    <source>
        <strain evidence="1">SGP5-SGP5p</strain>
        <tissue evidence="1">Aerial part</tissue>
    </source>
</reference>
<evidence type="ECO:0000313" key="1">
    <source>
        <dbReference type="EMBL" id="KAJ8423499.1"/>
    </source>
</evidence>
<dbReference type="AlphaFoldDB" id="A0A9Q1JHX0"/>
<comment type="caution">
    <text evidence="1">The sequence shown here is derived from an EMBL/GenBank/DDBJ whole genome shotgun (WGS) entry which is preliminary data.</text>
</comment>
<evidence type="ECO:0000313" key="2">
    <source>
        <dbReference type="Proteomes" id="UP001153076"/>
    </source>
</evidence>
<accession>A0A9Q1JHX0</accession>
<keyword evidence="2" id="KW-1185">Reference proteome</keyword>